<evidence type="ECO:0000256" key="1">
    <source>
        <dbReference type="SAM" id="MobiDB-lite"/>
    </source>
</evidence>
<dbReference type="KEGG" id="hgn:E6W36_14455"/>
<feature type="compositionally biased region" description="Low complexity" evidence="1">
    <location>
        <begin position="1"/>
        <end position="19"/>
    </location>
</feature>
<dbReference type="InterPro" id="IPR012668">
    <property type="entry name" value="CHP02466"/>
</dbReference>
<dbReference type="Pfam" id="PF13759">
    <property type="entry name" value="2OG-FeII_Oxy_5"/>
    <property type="match status" value="1"/>
</dbReference>
<dbReference type="NCBIfam" id="TIGR02466">
    <property type="entry name" value="TIGR02466 family protein"/>
    <property type="match status" value="1"/>
</dbReference>
<dbReference type="Gene3D" id="2.60.120.620">
    <property type="entry name" value="q2cbj1_9rhob like domain"/>
    <property type="match status" value="1"/>
</dbReference>
<evidence type="ECO:0000313" key="3">
    <source>
        <dbReference type="Proteomes" id="UP000298714"/>
    </source>
</evidence>
<dbReference type="AlphaFoldDB" id="A0A4D7CAC6"/>
<evidence type="ECO:0008006" key="4">
    <source>
        <dbReference type="Google" id="ProtNLM"/>
    </source>
</evidence>
<protein>
    <recommendedName>
        <fullName evidence="4">2OG-Fe(II) oxygenase</fullName>
    </recommendedName>
</protein>
<evidence type="ECO:0000313" key="2">
    <source>
        <dbReference type="EMBL" id="QCI80273.1"/>
    </source>
</evidence>
<name>A0A4D7CAC6_9SPHN</name>
<organism evidence="2 3">
    <name type="scientific">Hankyongella ginsenosidimutans</name>
    <dbReference type="NCBI Taxonomy" id="1763828"/>
    <lineage>
        <taxon>Bacteria</taxon>
        <taxon>Pseudomonadati</taxon>
        <taxon>Pseudomonadota</taxon>
        <taxon>Alphaproteobacteria</taxon>
        <taxon>Sphingomonadales</taxon>
        <taxon>Sphingomonadaceae</taxon>
        <taxon>Hankyongella</taxon>
    </lineage>
</organism>
<feature type="region of interest" description="Disordered" evidence="1">
    <location>
        <begin position="1"/>
        <end position="22"/>
    </location>
</feature>
<accession>A0A4D7CAC6</accession>
<proteinExistence type="predicted"/>
<dbReference type="Proteomes" id="UP000298714">
    <property type="component" value="Chromosome"/>
</dbReference>
<sequence>MLALRTSSASSRLPAAPSSNGWKASRCLASRRCVAEGPAHVAQLQVADLFATPVAMASLPDAAAFNARIKPVILNRRRMHPTQSRSAMNGWQSDTEMALWAGDALQPLLLAVVELCNTRTVDVAEQDRPRFRWVPQAWANVHEQGGANQFHTHPGAVWSLVYYVDDGYAGSSDRALGGEFVILDPRMPAIRMAAPDLRCRQADNSIGETEILMRPATGRLLMFPSWLSHGVRPYLGTGTRISIAVNVLALPA</sequence>
<gene>
    <name evidence="2" type="ORF">E6W36_14455</name>
</gene>
<keyword evidence="3" id="KW-1185">Reference proteome</keyword>
<dbReference type="EMBL" id="CP039704">
    <property type="protein sequence ID" value="QCI80273.1"/>
    <property type="molecule type" value="Genomic_DNA"/>
</dbReference>
<reference evidence="3" key="1">
    <citation type="submission" date="2019-04" db="EMBL/GenBank/DDBJ databases">
        <title>Complete genome sequence of Sphingomonas sp. W1-2-3.</title>
        <authorList>
            <person name="Im W.T."/>
        </authorList>
    </citation>
    <scope>NUCLEOTIDE SEQUENCE [LARGE SCALE GENOMIC DNA]</scope>
    <source>
        <strain evidence="3">W1-2-3</strain>
    </source>
</reference>